<dbReference type="AlphaFoldDB" id="A0A8J2HJI7"/>
<dbReference type="OrthoDB" id="5855668at2759"/>
<proteinExistence type="predicted"/>
<sequence>MECYLVSVVPYIWSILIGDHIVLILYNMELHRQYAKWFKNCNYVLMIKGQPPASIEKPENKPDKKPQTEVESVNNSANDYLLCKICYNYKLGWCSSLAYTLWLVLGVRYISMTSCPVCREPIKLVALFIIS</sequence>
<organism evidence="3 4">
    <name type="scientific">Cotesia congregata</name>
    <name type="common">Parasitoid wasp</name>
    <name type="synonym">Apanteles congregatus</name>
    <dbReference type="NCBI Taxonomy" id="51543"/>
    <lineage>
        <taxon>Eukaryota</taxon>
        <taxon>Metazoa</taxon>
        <taxon>Ecdysozoa</taxon>
        <taxon>Arthropoda</taxon>
        <taxon>Hexapoda</taxon>
        <taxon>Insecta</taxon>
        <taxon>Pterygota</taxon>
        <taxon>Neoptera</taxon>
        <taxon>Endopterygota</taxon>
        <taxon>Hymenoptera</taxon>
        <taxon>Apocrita</taxon>
        <taxon>Ichneumonoidea</taxon>
        <taxon>Braconidae</taxon>
        <taxon>Microgastrinae</taxon>
        <taxon>Cotesia</taxon>
    </lineage>
</organism>
<feature type="region of interest" description="Disordered" evidence="1">
    <location>
        <begin position="52"/>
        <end position="71"/>
    </location>
</feature>
<evidence type="ECO:0000256" key="2">
    <source>
        <dbReference type="SAM" id="Phobius"/>
    </source>
</evidence>
<accession>A0A8J2HJI7</accession>
<feature type="transmembrane region" description="Helical" evidence="2">
    <location>
        <begin position="6"/>
        <end position="26"/>
    </location>
</feature>
<protein>
    <submittedName>
        <fullName evidence="3">Uncharacterized protein</fullName>
    </submittedName>
</protein>
<evidence type="ECO:0000256" key="1">
    <source>
        <dbReference type="SAM" id="MobiDB-lite"/>
    </source>
</evidence>
<keyword evidence="2" id="KW-0472">Membrane</keyword>
<evidence type="ECO:0000313" key="3">
    <source>
        <dbReference type="EMBL" id="CAG5100888.1"/>
    </source>
</evidence>
<evidence type="ECO:0000313" key="4">
    <source>
        <dbReference type="Proteomes" id="UP000786811"/>
    </source>
</evidence>
<comment type="caution">
    <text evidence="3">The sequence shown here is derived from an EMBL/GenBank/DDBJ whole genome shotgun (WGS) entry which is preliminary data.</text>
</comment>
<keyword evidence="2" id="KW-1133">Transmembrane helix</keyword>
<keyword evidence="4" id="KW-1185">Reference proteome</keyword>
<name>A0A8J2HJI7_COTCN</name>
<keyword evidence="2" id="KW-0812">Transmembrane</keyword>
<reference evidence="3" key="1">
    <citation type="submission" date="2021-04" db="EMBL/GenBank/DDBJ databases">
        <authorList>
            <person name="Chebbi M.A.C M."/>
        </authorList>
    </citation>
    <scope>NUCLEOTIDE SEQUENCE</scope>
</reference>
<feature type="compositionally biased region" description="Basic and acidic residues" evidence="1">
    <location>
        <begin position="56"/>
        <end position="68"/>
    </location>
</feature>
<dbReference type="EMBL" id="CAJNRD030001122">
    <property type="protein sequence ID" value="CAG5100888.1"/>
    <property type="molecule type" value="Genomic_DNA"/>
</dbReference>
<dbReference type="Proteomes" id="UP000786811">
    <property type="component" value="Unassembled WGS sequence"/>
</dbReference>
<gene>
    <name evidence="3" type="ORF">HICCMSTLAB_LOCUS9961</name>
</gene>